<evidence type="ECO:0000313" key="4">
    <source>
        <dbReference type="Proteomes" id="UP000823941"/>
    </source>
</evidence>
<feature type="compositionally biased region" description="Polar residues" evidence="1">
    <location>
        <begin position="105"/>
        <end position="115"/>
    </location>
</feature>
<dbReference type="PANTHER" id="PTHR12121:SF34">
    <property type="entry name" value="PROTEIN ANGEL"/>
    <property type="match status" value="1"/>
</dbReference>
<evidence type="ECO:0000259" key="2">
    <source>
        <dbReference type="Pfam" id="PF03372"/>
    </source>
</evidence>
<evidence type="ECO:0000313" key="3">
    <source>
        <dbReference type="EMBL" id="KAG7313424.1"/>
    </source>
</evidence>
<feature type="domain" description="Endonuclease/exonuclease/phosphatase" evidence="2">
    <location>
        <begin position="160"/>
        <end position="294"/>
    </location>
</feature>
<evidence type="ECO:0000256" key="1">
    <source>
        <dbReference type="SAM" id="MobiDB-lite"/>
    </source>
</evidence>
<dbReference type="InterPro" id="IPR050410">
    <property type="entry name" value="CCR4/nocturin_mRNA_transcr"/>
</dbReference>
<dbReference type="InterPro" id="IPR036691">
    <property type="entry name" value="Endo/exonu/phosph_ase_sf"/>
</dbReference>
<name>A0ABQ7R7Z7_PLUXY</name>
<gene>
    <name evidence="3" type="ORF">JYU34_000549</name>
</gene>
<keyword evidence="4" id="KW-1185">Reference proteome</keyword>
<dbReference type="SUPFAM" id="SSF56219">
    <property type="entry name" value="DNase I-like"/>
    <property type="match status" value="1"/>
</dbReference>
<dbReference type="EMBL" id="JAHIBW010000001">
    <property type="protein sequence ID" value="KAG7313424.1"/>
    <property type="molecule type" value="Genomic_DNA"/>
</dbReference>
<dbReference type="PANTHER" id="PTHR12121">
    <property type="entry name" value="CARBON CATABOLITE REPRESSOR PROTEIN 4"/>
    <property type="match status" value="1"/>
</dbReference>
<dbReference type="Pfam" id="PF03372">
    <property type="entry name" value="Exo_endo_phos"/>
    <property type="match status" value="1"/>
</dbReference>
<sequence length="489" mass="56139">MLKLTNSFCRYLWLTCECLPSRVLVKIPLQSSRGKCSFSQVLQSLPLSGQLPQPNQQLRQTSTYKKIPRWRKKANATKKGKQMSESLQPTVSNVSHGGQFEISAADNNQPSTNQWKKAPSEDGSKGSSSKMIPENFRTWEKVSNYCHNITGPSFRFKVVSYNVLAQVLLEIHPYLYSECYSNDLKWKVRADRIYNEIVSLAPDIICFQEVQASHLNSFYERFEQIGYSGVFKRKTGSKYDGCAIYFKKAIFQLMDQCGVEFLQPQLPILNRDNVGLMVKLVANSAPESPFIVATTHLLYNPKRTDVRLAQLQMLLAEIDRFAYFNNGRTAAPFRDISDWRNVGITDYCQHLSVYLSRLRGEPIPNYSAMKIRNSDYCSEEPTLDDWMDIHQYSELFNSTLVGYCLQLQSAYDRVKSDGRREATTFQDYWVTVDYIYFSRNTNLHLIERLRLPTAEECESLGLHLPNAVYGSDHLSLGAHFEIKPIKCSL</sequence>
<feature type="region of interest" description="Disordered" evidence="1">
    <location>
        <begin position="69"/>
        <end position="130"/>
    </location>
</feature>
<dbReference type="Proteomes" id="UP000823941">
    <property type="component" value="Chromosome 1"/>
</dbReference>
<comment type="caution">
    <text evidence="3">The sequence shown here is derived from an EMBL/GenBank/DDBJ whole genome shotgun (WGS) entry which is preliminary data.</text>
</comment>
<accession>A0ABQ7R7Z7</accession>
<proteinExistence type="predicted"/>
<feature type="compositionally biased region" description="Polar residues" evidence="1">
    <location>
        <begin position="83"/>
        <end position="96"/>
    </location>
</feature>
<reference evidence="3 4" key="1">
    <citation type="submission" date="2021-06" db="EMBL/GenBank/DDBJ databases">
        <title>A haploid diamondback moth (Plutella xylostella L.) genome assembly resolves 31 chromosomes and identifies a diamide resistance mutation.</title>
        <authorList>
            <person name="Ward C.M."/>
            <person name="Perry K.D."/>
            <person name="Baker G."/>
            <person name="Powis K."/>
            <person name="Heckel D.G."/>
            <person name="Baxter S.W."/>
        </authorList>
    </citation>
    <scope>NUCLEOTIDE SEQUENCE [LARGE SCALE GENOMIC DNA]</scope>
    <source>
        <strain evidence="3 4">LV</strain>
        <tissue evidence="3">Single pupa</tissue>
    </source>
</reference>
<organism evidence="3 4">
    <name type="scientific">Plutella xylostella</name>
    <name type="common">Diamondback moth</name>
    <name type="synonym">Plutella maculipennis</name>
    <dbReference type="NCBI Taxonomy" id="51655"/>
    <lineage>
        <taxon>Eukaryota</taxon>
        <taxon>Metazoa</taxon>
        <taxon>Ecdysozoa</taxon>
        <taxon>Arthropoda</taxon>
        <taxon>Hexapoda</taxon>
        <taxon>Insecta</taxon>
        <taxon>Pterygota</taxon>
        <taxon>Neoptera</taxon>
        <taxon>Endopterygota</taxon>
        <taxon>Lepidoptera</taxon>
        <taxon>Glossata</taxon>
        <taxon>Ditrysia</taxon>
        <taxon>Yponomeutoidea</taxon>
        <taxon>Plutellidae</taxon>
        <taxon>Plutella</taxon>
    </lineage>
</organism>
<dbReference type="InterPro" id="IPR005135">
    <property type="entry name" value="Endo/exonuclease/phosphatase"/>
</dbReference>
<feature type="compositionally biased region" description="Basic residues" evidence="1">
    <location>
        <begin position="69"/>
        <end position="81"/>
    </location>
</feature>
<dbReference type="Gene3D" id="3.60.10.10">
    <property type="entry name" value="Endonuclease/exonuclease/phosphatase"/>
    <property type="match status" value="1"/>
</dbReference>
<protein>
    <recommendedName>
        <fullName evidence="2">Endonuclease/exonuclease/phosphatase domain-containing protein</fullName>
    </recommendedName>
</protein>